<evidence type="ECO:0000256" key="6">
    <source>
        <dbReference type="ARBA" id="ARBA00022847"/>
    </source>
</evidence>
<feature type="transmembrane region" description="Helical" evidence="9">
    <location>
        <begin position="19"/>
        <end position="37"/>
    </location>
</feature>
<comment type="similarity">
    <text evidence="2 9">Belongs to the alanine or glycine:cation symporter (AGCS) (TC 2.A.25) family.</text>
</comment>
<dbReference type="Proteomes" id="UP000199820">
    <property type="component" value="Unassembled WGS sequence"/>
</dbReference>
<feature type="transmembrane region" description="Helical" evidence="9">
    <location>
        <begin position="307"/>
        <end position="329"/>
    </location>
</feature>
<keyword evidence="4 9" id="KW-1003">Cell membrane</keyword>
<keyword evidence="6 9" id="KW-0769">Symport</keyword>
<dbReference type="PRINTS" id="PR00175">
    <property type="entry name" value="NAALASMPORT"/>
</dbReference>
<feature type="transmembrane region" description="Helical" evidence="9">
    <location>
        <begin position="349"/>
        <end position="382"/>
    </location>
</feature>
<keyword evidence="8 9" id="KW-0472">Membrane</keyword>
<feature type="transmembrane region" description="Helical" evidence="9">
    <location>
        <begin position="99"/>
        <end position="120"/>
    </location>
</feature>
<feature type="transmembrane region" description="Helical" evidence="9">
    <location>
        <begin position="152"/>
        <end position="170"/>
    </location>
</feature>
<evidence type="ECO:0000256" key="1">
    <source>
        <dbReference type="ARBA" id="ARBA00004651"/>
    </source>
</evidence>
<feature type="transmembrane region" description="Helical" evidence="9">
    <location>
        <begin position="69"/>
        <end position="93"/>
    </location>
</feature>
<evidence type="ECO:0000256" key="7">
    <source>
        <dbReference type="ARBA" id="ARBA00022989"/>
    </source>
</evidence>
<dbReference type="AlphaFoldDB" id="A0A1I0C4X7"/>
<name>A0A1I0C4X7_9FIRM</name>
<evidence type="ECO:0000256" key="8">
    <source>
        <dbReference type="ARBA" id="ARBA00023136"/>
    </source>
</evidence>
<evidence type="ECO:0000256" key="2">
    <source>
        <dbReference type="ARBA" id="ARBA00009261"/>
    </source>
</evidence>
<dbReference type="OrthoDB" id="9804874at2"/>
<dbReference type="InterPro" id="IPR001463">
    <property type="entry name" value="Na/Ala_symport"/>
</dbReference>
<organism evidence="10 11">
    <name type="scientific">[Clostridium] aminophilum</name>
    <dbReference type="NCBI Taxonomy" id="1526"/>
    <lineage>
        <taxon>Bacteria</taxon>
        <taxon>Bacillati</taxon>
        <taxon>Bacillota</taxon>
        <taxon>Clostridia</taxon>
        <taxon>Lachnospirales</taxon>
        <taxon>Lachnospiraceae</taxon>
    </lineage>
</organism>
<feature type="transmembrane region" description="Helical" evidence="9">
    <location>
        <begin position="244"/>
        <end position="267"/>
    </location>
</feature>
<evidence type="ECO:0000256" key="5">
    <source>
        <dbReference type="ARBA" id="ARBA00022692"/>
    </source>
</evidence>
<dbReference type="PANTHER" id="PTHR30330:SF14">
    <property type="entry name" value="SODIUM_AMINO ACID (ALANINE) SYMPORTER"/>
    <property type="match status" value="1"/>
</dbReference>
<dbReference type="Pfam" id="PF01235">
    <property type="entry name" value="Na_Ala_symp"/>
    <property type="match status" value="1"/>
</dbReference>
<evidence type="ECO:0000256" key="9">
    <source>
        <dbReference type="RuleBase" id="RU363064"/>
    </source>
</evidence>
<gene>
    <name evidence="10" type="ORF">SAMN04487771_100621</name>
</gene>
<feature type="transmembrane region" description="Helical" evidence="9">
    <location>
        <begin position="218"/>
        <end position="238"/>
    </location>
</feature>
<dbReference type="PANTHER" id="PTHR30330">
    <property type="entry name" value="AGSS FAMILY TRANSPORTER, SODIUM-ALANINE"/>
    <property type="match status" value="1"/>
</dbReference>
<dbReference type="NCBIfam" id="TIGR00835">
    <property type="entry name" value="agcS"/>
    <property type="match status" value="1"/>
</dbReference>
<keyword evidence="3 9" id="KW-0813">Transport</keyword>
<protein>
    <submittedName>
        <fullName evidence="10">Alanine or glycine:cation symporter, AGCS family</fullName>
    </submittedName>
</protein>
<keyword evidence="11" id="KW-1185">Reference proteome</keyword>
<sequence>MDKLNDIVVLVNDFVWNNILLYVLVGTGIFFTIRTGFVQIRRFPKAWNRVFGGFSLNGEKAGKDGMSSFQALSTAIAAQVGTGNIAGCATALVSGGPGAIFWMWIAAFFGMATIYGEAILAQKTRVRDDEGNITGGPVYYIREAFPGGFGKFLGGFFSVAIICALGFMGNMVQSNSISDAFNTAFGAPKFAVGIVIAVIAAFIFLGGIGRIASFTEKVVPMMAAMYLIGSVIVLAINFRNLPGAVASIFIGAFSPKAVGGAVAGMTIRMAMRFGVARGLFSNEAGMGSTPHAHAMAKVKHPQEQGETAMVGVFLDTFIVLTVTALVILSSGVLDGMISNGVSGTPVAQAAFGTAFGGFGSVFVALCLLFFAFSTIIGWYFFAAANVTQLFGSRAVKPFSVIVVACIFLGSLLKVDLVWNLSDLFNGLMVLPNLVALIALNAVVARAARGKRIERNLKEDVPVVQRPVAE</sequence>
<comment type="subcellular location">
    <subcellularLocation>
        <location evidence="1 9">Cell membrane</location>
        <topology evidence="1 9">Multi-pass membrane protein</topology>
    </subcellularLocation>
</comment>
<reference evidence="10 11" key="1">
    <citation type="submission" date="2016-10" db="EMBL/GenBank/DDBJ databases">
        <authorList>
            <person name="de Groot N.N."/>
        </authorList>
    </citation>
    <scope>NUCLEOTIDE SEQUENCE [LARGE SCALE GENOMIC DNA]</scope>
    <source>
        <strain evidence="10 11">KH1P1</strain>
    </source>
</reference>
<dbReference type="Gene3D" id="1.20.1740.10">
    <property type="entry name" value="Amino acid/polyamine transporter I"/>
    <property type="match status" value="1"/>
</dbReference>
<keyword evidence="7 9" id="KW-1133">Transmembrane helix</keyword>
<feature type="transmembrane region" description="Helical" evidence="9">
    <location>
        <begin position="424"/>
        <end position="447"/>
    </location>
</feature>
<accession>A0A1I0C4X7</accession>
<dbReference type="PROSITE" id="PS00873">
    <property type="entry name" value="NA_ALANINE_SYMP"/>
    <property type="match status" value="1"/>
</dbReference>
<evidence type="ECO:0000313" key="11">
    <source>
        <dbReference type="Proteomes" id="UP000199820"/>
    </source>
</evidence>
<dbReference type="FunFam" id="1.20.1740.10:FF:000004">
    <property type="entry name" value="Sodium:alanine symporter family protein"/>
    <property type="match status" value="1"/>
</dbReference>
<feature type="transmembrane region" description="Helical" evidence="9">
    <location>
        <begin position="394"/>
        <end position="412"/>
    </location>
</feature>
<dbReference type="GO" id="GO:0005283">
    <property type="term" value="F:amino acid:sodium symporter activity"/>
    <property type="evidence" value="ECO:0007669"/>
    <property type="project" value="InterPro"/>
</dbReference>
<dbReference type="RefSeq" id="WP_074648730.1">
    <property type="nucleotide sequence ID" value="NZ_FOIL01000006.1"/>
</dbReference>
<evidence type="ECO:0000256" key="3">
    <source>
        <dbReference type="ARBA" id="ARBA00022448"/>
    </source>
</evidence>
<dbReference type="GO" id="GO:0005886">
    <property type="term" value="C:plasma membrane"/>
    <property type="evidence" value="ECO:0007669"/>
    <property type="project" value="UniProtKB-SubCell"/>
</dbReference>
<feature type="transmembrane region" description="Helical" evidence="9">
    <location>
        <begin position="190"/>
        <end position="211"/>
    </location>
</feature>
<evidence type="ECO:0000313" key="10">
    <source>
        <dbReference type="EMBL" id="SET14562.1"/>
    </source>
</evidence>
<evidence type="ECO:0000256" key="4">
    <source>
        <dbReference type="ARBA" id="ARBA00022475"/>
    </source>
</evidence>
<keyword evidence="5 9" id="KW-0812">Transmembrane</keyword>
<dbReference type="EMBL" id="FOIL01000006">
    <property type="protein sequence ID" value="SET14562.1"/>
    <property type="molecule type" value="Genomic_DNA"/>
</dbReference>
<proteinExistence type="inferred from homology"/>
<dbReference type="eggNOG" id="COG1115">
    <property type="taxonomic scope" value="Bacteria"/>
</dbReference>